<dbReference type="Proteomes" id="UP000038011">
    <property type="component" value="Unassembled WGS sequence"/>
</dbReference>
<evidence type="ECO:0000313" key="3">
    <source>
        <dbReference type="Proteomes" id="UP000038011"/>
    </source>
</evidence>
<accession>A0A0M9GMD5</accession>
<organism evidence="2 3">
    <name type="scientific">Ahrensia marina</name>
    <dbReference type="NCBI Taxonomy" id="1514904"/>
    <lineage>
        <taxon>Bacteria</taxon>
        <taxon>Pseudomonadati</taxon>
        <taxon>Pseudomonadota</taxon>
        <taxon>Alphaproteobacteria</taxon>
        <taxon>Hyphomicrobiales</taxon>
        <taxon>Ahrensiaceae</taxon>
        <taxon>Ahrensia</taxon>
    </lineage>
</organism>
<reference evidence="2 3" key="1">
    <citation type="submission" date="2015-01" db="EMBL/GenBank/DDBJ databases">
        <title>Ahrensia donghaiensis sp. nov., a novel dimethylsulphoniopropionate-cleavage bacterium isolated from seawater and emended descriptions of the genus Ahrensia and Ahrensia kielensis.</title>
        <authorList>
            <person name="Liu J."/>
        </authorList>
    </citation>
    <scope>NUCLEOTIDE SEQUENCE [LARGE SCALE GENOMIC DNA]</scope>
    <source>
        <strain evidence="2 3">LZD062</strain>
    </source>
</reference>
<dbReference type="OrthoDB" id="8404518at2"/>
<protein>
    <submittedName>
        <fullName evidence="2">Uncharacterized protein</fullName>
    </submittedName>
</protein>
<sequence length="178" mass="19646">MQISLDSQNVASVILHSVFEQAVRTQTQKLDENFISAMKKSGHSAQARASLTEDLFSVHHVDAAQMKTRIFERLGEKFGLKQDDFETIANYARAIRRGVDDLKDKPGGLLALQKIEEDLGLDELGISMDSVIEAMMDPSSDAAKELNEALEEKLGKSGRDAALHNGPVKMNNDGLYTR</sequence>
<dbReference type="AlphaFoldDB" id="A0A0M9GMD5"/>
<name>A0A0M9GMD5_9HYPH</name>
<dbReference type="PATRIC" id="fig|1514904.3.peg.694"/>
<evidence type="ECO:0000313" key="2">
    <source>
        <dbReference type="EMBL" id="KPB01247.1"/>
    </source>
</evidence>
<evidence type="ECO:0000256" key="1">
    <source>
        <dbReference type="SAM" id="MobiDB-lite"/>
    </source>
</evidence>
<gene>
    <name evidence="2" type="ORF">SU32_09325</name>
</gene>
<comment type="caution">
    <text evidence="2">The sequence shown here is derived from an EMBL/GenBank/DDBJ whole genome shotgun (WGS) entry which is preliminary data.</text>
</comment>
<feature type="region of interest" description="Disordered" evidence="1">
    <location>
        <begin position="158"/>
        <end position="178"/>
    </location>
</feature>
<dbReference type="RefSeq" id="WP_053999088.1">
    <property type="nucleotide sequence ID" value="NZ_JXMU01000012.1"/>
</dbReference>
<dbReference type="EMBL" id="JXMU01000012">
    <property type="protein sequence ID" value="KPB01247.1"/>
    <property type="molecule type" value="Genomic_DNA"/>
</dbReference>
<keyword evidence="3" id="KW-1185">Reference proteome</keyword>
<dbReference type="STRING" id="1514904.SU32_09325"/>
<proteinExistence type="predicted"/>